<evidence type="ECO:0000256" key="1">
    <source>
        <dbReference type="SAM" id="MobiDB-lite"/>
    </source>
</evidence>
<dbReference type="AlphaFoldDB" id="A0A8J9WUU0"/>
<organism evidence="2">
    <name type="scientific">viral metagenome</name>
    <dbReference type="NCBI Taxonomy" id="1070528"/>
    <lineage>
        <taxon>unclassified sequences</taxon>
        <taxon>metagenomes</taxon>
        <taxon>organismal metagenomes</taxon>
    </lineage>
</organism>
<reference evidence="2" key="1">
    <citation type="submission" date="2021-09" db="EMBL/GenBank/DDBJ databases">
        <title>RNA virosphere in a marine zooplankton community in the subtropical western North Pacific.</title>
        <authorList>
            <person name="Hirai J."/>
            <person name="Urayama S."/>
            <person name="Takaki Y."/>
            <person name="Hirai M."/>
            <person name="Nagasaki K."/>
            <person name="Nunoura T."/>
        </authorList>
    </citation>
    <scope>NUCLEOTIDE SEQUENCE</scope>
    <source>
        <strain evidence="2">2021-JH07</strain>
    </source>
</reference>
<accession>A0A8J9WUU0</accession>
<name>A0A8J9WUU0_9ZZZZ</name>
<protein>
    <submittedName>
        <fullName evidence="2">Uncharacterized protein</fullName>
    </submittedName>
</protein>
<feature type="region of interest" description="Disordered" evidence="1">
    <location>
        <begin position="1"/>
        <end position="22"/>
    </location>
</feature>
<proteinExistence type="predicted"/>
<sequence>MIPETDNEVSAENTTAPITEPASKRDYVREGEIIQQRLVPKVREKPMPLQIKPPSTWIPNNFNVKRRPLNKIQTYVPSFFHLLAAANRVYSAIKEDRTLKRDDTIDAASFLYYIATAAFYTYLKSVVTHLGPNHEVQQLVNVYEKHGVQNIRVPTVLQSWFDAIGQYEYKPHETTFKPTIPFVDYGEEDNLNALSQGFYSAQTAHLLPNFRLILAKGYYFSGQIVATRADPKTEVQFMTKVDLQIPPIVTTACTTRANLHLIPGLSNLYVTKEPKVLTSIVKSCSLVELESNICDYAFAFPDLLSHAVDVSATIGQQVSTFPIKDIHINGDHSIMLPAVSLQHTTASELFSCITPNPKAKKLTDDIIARVKSLRERSLYYEIQSADSITNGLMITCSSIPLMWIPLSDQSPLSIIIANPNQTFWHSITRQYSSPSLYHSEVLSCISRTIPNSL</sequence>
<evidence type="ECO:0000313" key="2">
    <source>
        <dbReference type="EMBL" id="BDC16242.1"/>
    </source>
</evidence>
<dbReference type="EMBL" id="LC651641">
    <property type="protein sequence ID" value="BDC16242.1"/>
    <property type="molecule type" value="Genomic_RNA"/>
</dbReference>